<dbReference type="SUPFAM" id="SSF48452">
    <property type="entry name" value="TPR-like"/>
    <property type="match status" value="1"/>
</dbReference>
<dbReference type="InterPro" id="IPR011990">
    <property type="entry name" value="TPR-like_helical_dom_sf"/>
</dbReference>
<dbReference type="PANTHER" id="PTHR10622:SF10">
    <property type="entry name" value="HET DOMAIN-CONTAINING PROTEIN"/>
    <property type="match status" value="1"/>
</dbReference>
<name>A0A0C9YS02_9AGAM</name>
<reference evidence="3 4" key="1">
    <citation type="submission" date="2014-04" db="EMBL/GenBank/DDBJ databases">
        <authorList>
            <consortium name="DOE Joint Genome Institute"/>
            <person name="Kuo A."/>
            <person name="Kohler A."/>
            <person name="Costa M.D."/>
            <person name="Nagy L.G."/>
            <person name="Floudas D."/>
            <person name="Copeland A."/>
            <person name="Barry K.W."/>
            <person name="Cichocki N."/>
            <person name="Veneault-Fourrey C."/>
            <person name="LaButti K."/>
            <person name="Lindquist E.A."/>
            <person name="Lipzen A."/>
            <person name="Lundell T."/>
            <person name="Morin E."/>
            <person name="Murat C."/>
            <person name="Sun H."/>
            <person name="Tunlid A."/>
            <person name="Henrissat B."/>
            <person name="Grigoriev I.V."/>
            <person name="Hibbett D.S."/>
            <person name="Martin F."/>
            <person name="Nordberg H.P."/>
            <person name="Cantor M.N."/>
            <person name="Hua S.X."/>
        </authorList>
    </citation>
    <scope>NUCLEOTIDE SEQUENCE [LARGE SCALE GENOMIC DNA]</scope>
    <source>
        <strain evidence="3 4">441</strain>
    </source>
</reference>
<evidence type="ECO:0000259" key="2">
    <source>
        <dbReference type="Pfam" id="PF06985"/>
    </source>
</evidence>
<sequence>MGLTEDVPRSQTMKEKKLDNPKKATISSRVDSEVGPLTSHYWLSTPGSSSGLLERCGQPGAVADLKEIVALGQVAPELCPLEGQDHYKFSPACLALPLLTALYKKVDKIGDLDKAITSFRAALEFQHGSHERSFILNGLAFLLVERYNKQGAVADLEEAIALRCAVPALNPSEAQDDHKSSPVKLTLSLAKIFLGRSGHTHDLDEAITMSRAILENSHENILQSTIRNLLVLLHMKRFNSQQAVADLEEVATLGPEVLQLERQDSPLFDLMIRLAQVFRNRSTIEELNEAISSLRAMLEHQPPRDRMQLFALIGLASALAGRYKKQGATVDLDEAVVLGRTASKCCLSAREDCGDVDVTRSYLARLHRNLADALHGRFKRERKINDLNEAITSLRIVLEFELEDDKRRIPLLTLASYLSTRYNKQRIVADLEEAVTLGRTALDLCPPGRPDRGVFLRRLACDLWMKFQEQADMPGQHGANSFRRTASVVRRADNVTLGSLLLELSLRLWDRHQERAMMIDLHEVIRLATYALELRLPRDSRDDAAWVQRLAQQTDSSIPAMFDRQVEKLGSLVNCFVREGSRNQYDLKEAVMLCRCVLQFRPTGNSNRASSLHDLAQCLADRFRQTRTEADLDEAISLEQEVIQLRTPGDPGYDISRQSLADYLKMMIYFKDAAPSTDASAITRFDVEQTIHNVVSETLKTMPTRLLHTHTGALCDREAQIAQFMKSQQYNQLLTLCTSCDMDRQMELIRTTVSRYFRFVTLSHRWGKGEPLLRDIEGRRIYGMPVMGGFRKLQMFCTIAFELDYLWAWSDTCCIDKDSSAELQEAIGLMFTWYRRSALTIVHLSDVPETGSFEGSEWFRRGWTLQELLAPCNILFYTQNWSLYKNLTSSNHKADVSVQRELERVTGINTRFLTNFSPGTDDARSRLQWASSRHTTRPEDVAYSLFGIFNLHLPVLYGEPAESALGRLLAEITSQSRDISILDWIGKASPFHSCFPADITSYRTLPQPNTEERSSTTSGQPTPIAVLQKLCGPLATSLRSRFVRRPLTSSSVTRRVSAAGLQAPNSYPPSDIYDFYSLNDIPLPRLVNHRLALPCIAHPIIAIPLTRESPSVPSYTYNIRAFGLRPLQITLPDKLEGETRSRGALQLVRPWHSQLLGPSTEVDGVSEEQLLSALEKPFSALLLIQLHHNEFRRIASSTLISAQPTGRASILQSKARIFNIV</sequence>
<dbReference type="Proteomes" id="UP000054018">
    <property type="component" value="Unassembled WGS sequence"/>
</dbReference>
<dbReference type="HOGENOM" id="CLU_000288_138_6_1"/>
<reference evidence="4" key="2">
    <citation type="submission" date="2015-01" db="EMBL/GenBank/DDBJ databases">
        <title>Evolutionary Origins and Diversification of the Mycorrhizal Mutualists.</title>
        <authorList>
            <consortium name="DOE Joint Genome Institute"/>
            <consortium name="Mycorrhizal Genomics Consortium"/>
            <person name="Kohler A."/>
            <person name="Kuo A."/>
            <person name="Nagy L.G."/>
            <person name="Floudas D."/>
            <person name="Copeland A."/>
            <person name="Barry K.W."/>
            <person name="Cichocki N."/>
            <person name="Veneault-Fourrey C."/>
            <person name="LaButti K."/>
            <person name="Lindquist E.A."/>
            <person name="Lipzen A."/>
            <person name="Lundell T."/>
            <person name="Morin E."/>
            <person name="Murat C."/>
            <person name="Riley R."/>
            <person name="Ohm R."/>
            <person name="Sun H."/>
            <person name="Tunlid A."/>
            <person name="Henrissat B."/>
            <person name="Grigoriev I.V."/>
            <person name="Hibbett D.S."/>
            <person name="Martin F."/>
        </authorList>
    </citation>
    <scope>NUCLEOTIDE SEQUENCE [LARGE SCALE GENOMIC DNA]</scope>
    <source>
        <strain evidence="4">441</strain>
    </source>
</reference>
<dbReference type="Pfam" id="PF06985">
    <property type="entry name" value="HET"/>
    <property type="match status" value="1"/>
</dbReference>
<evidence type="ECO:0000256" key="1">
    <source>
        <dbReference type="SAM" id="MobiDB-lite"/>
    </source>
</evidence>
<dbReference type="InterPro" id="IPR010730">
    <property type="entry name" value="HET"/>
</dbReference>
<protein>
    <recommendedName>
        <fullName evidence="2">Heterokaryon incompatibility domain-containing protein</fullName>
    </recommendedName>
</protein>
<accession>A0A0C9YS02</accession>
<organism evidence="3 4">
    <name type="scientific">Pisolithus microcarpus 441</name>
    <dbReference type="NCBI Taxonomy" id="765257"/>
    <lineage>
        <taxon>Eukaryota</taxon>
        <taxon>Fungi</taxon>
        <taxon>Dikarya</taxon>
        <taxon>Basidiomycota</taxon>
        <taxon>Agaricomycotina</taxon>
        <taxon>Agaricomycetes</taxon>
        <taxon>Agaricomycetidae</taxon>
        <taxon>Boletales</taxon>
        <taxon>Sclerodermatineae</taxon>
        <taxon>Pisolithaceae</taxon>
        <taxon>Pisolithus</taxon>
    </lineage>
</organism>
<dbReference type="EMBL" id="KN833850">
    <property type="protein sequence ID" value="KIK16679.1"/>
    <property type="molecule type" value="Genomic_DNA"/>
</dbReference>
<dbReference type="OrthoDB" id="9991317at2759"/>
<evidence type="ECO:0000313" key="4">
    <source>
        <dbReference type="Proteomes" id="UP000054018"/>
    </source>
</evidence>
<evidence type="ECO:0000313" key="3">
    <source>
        <dbReference type="EMBL" id="KIK16679.1"/>
    </source>
</evidence>
<dbReference type="AlphaFoldDB" id="A0A0C9YS02"/>
<feature type="compositionally biased region" description="Basic and acidic residues" evidence="1">
    <location>
        <begin position="1"/>
        <end position="22"/>
    </location>
</feature>
<dbReference type="Gene3D" id="1.25.40.10">
    <property type="entry name" value="Tetratricopeptide repeat domain"/>
    <property type="match status" value="1"/>
</dbReference>
<feature type="domain" description="Heterokaryon incompatibility" evidence="2">
    <location>
        <begin position="759"/>
        <end position="847"/>
    </location>
</feature>
<dbReference type="PANTHER" id="PTHR10622">
    <property type="entry name" value="HET DOMAIN-CONTAINING PROTEIN"/>
    <property type="match status" value="1"/>
</dbReference>
<keyword evidence="4" id="KW-1185">Reference proteome</keyword>
<dbReference type="Pfam" id="PF13374">
    <property type="entry name" value="TPR_10"/>
    <property type="match status" value="1"/>
</dbReference>
<proteinExistence type="predicted"/>
<gene>
    <name evidence="3" type="ORF">PISMIDRAFT_255094</name>
</gene>
<feature type="region of interest" description="Disordered" evidence="1">
    <location>
        <begin position="1"/>
        <end position="27"/>
    </location>
</feature>